<accession>X7F4N4</accession>
<keyword evidence="6" id="KW-0862">Zinc</keyword>
<evidence type="ECO:0000313" key="11">
    <source>
        <dbReference type="Proteomes" id="UP000023430"/>
    </source>
</evidence>
<protein>
    <recommendedName>
        <fullName evidence="4">L-ribulose-5-phosphate 4-epimerase</fullName>
        <ecNumber evidence="4">5.1.3.4</ecNumber>
    </recommendedName>
</protein>
<keyword evidence="11" id="KW-1185">Reference proteome</keyword>
<keyword evidence="7 10" id="KW-0413">Isomerase</keyword>
<keyword evidence="8" id="KW-0119">Carbohydrate metabolism</keyword>
<dbReference type="InterPro" id="IPR001303">
    <property type="entry name" value="Aldolase_II/adducin_N"/>
</dbReference>
<dbReference type="SMART" id="SM01007">
    <property type="entry name" value="Aldolase_II"/>
    <property type="match status" value="1"/>
</dbReference>
<dbReference type="GO" id="GO:0005829">
    <property type="term" value="C:cytosol"/>
    <property type="evidence" value="ECO:0007669"/>
    <property type="project" value="TreeGrafter"/>
</dbReference>
<evidence type="ECO:0000256" key="3">
    <source>
        <dbReference type="ARBA" id="ARBA00010037"/>
    </source>
</evidence>
<dbReference type="InterPro" id="IPR050197">
    <property type="entry name" value="Aldolase_class_II_sugar_metab"/>
</dbReference>
<evidence type="ECO:0000259" key="9">
    <source>
        <dbReference type="SMART" id="SM01007"/>
    </source>
</evidence>
<dbReference type="SUPFAM" id="SSF53639">
    <property type="entry name" value="AraD/HMP-PK domain-like"/>
    <property type="match status" value="1"/>
</dbReference>
<evidence type="ECO:0000313" key="10">
    <source>
        <dbReference type="EMBL" id="ETX27703.1"/>
    </source>
</evidence>
<keyword evidence="5" id="KW-0479">Metal-binding</keyword>
<dbReference type="Proteomes" id="UP000023430">
    <property type="component" value="Unassembled WGS sequence"/>
</dbReference>
<evidence type="ECO:0000256" key="4">
    <source>
        <dbReference type="ARBA" id="ARBA00013186"/>
    </source>
</evidence>
<evidence type="ECO:0000256" key="5">
    <source>
        <dbReference type="ARBA" id="ARBA00022723"/>
    </source>
</evidence>
<dbReference type="AlphaFoldDB" id="X7F4N4"/>
<feature type="domain" description="Class II aldolase/adducin N-terminal" evidence="9">
    <location>
        <begin position="8"/>
        <end position="196"/>
    </location>
</feature>
<dbReference type="EMBL" id="JAME01000028">
    <property type="protein sequence ID" value="ETX27703.1"/>
    <property type="molecule type" value="Genomic_DNA"/>
</dbReference>
<dbReference type="FunFam" id="3.40.225.10:FF:000001">
    <property type="entry name" value="L-ribulose-5-phosphate 4-epimerase UlaF"/>
    <property type="match status" value="1"/>
</dbReference>
<evidence type="ECO:0000256" key="6">
    <source>
        <dbReference type="ARBA" id="ARBA00022833"/>
    </source>
</evidence>
<dbReference type="EC" id="5.1.3.4" evidence="4"/>
<organism evidence="10 11">
    <name type="scientific">Roseivivax isoporae LMG 25204</name>
    <dbReference type="NCBI Taxonomy" id="1449351"/>
    <lineage>
        <taxon>Bacteria</taxon>
        <taxon>Pseudomonadati</taxon>
        <taxon>Pseudomonadota</taxon>
        <taxon>Alphaproteobacteria</taxon>
        <taxon>Rhodobacterales</taxon>
        <taxon>Roseobacteraceae</taxon>
        <taxon>Roseivivax</taxon>
    </lineage>
</organism>
<dbReference type="PATRIC" id="fig|1449351.3.peg.3379"/>
<evidence type="ECO:0000256" key="7">
    <source>
        <dbReference type="ARBA" id="ARBA00023235"/>
    </source>
</evidence>
<sequence>MLLDALKSAVLEANLATVRSGLVTATFGNASGIDRDSGTVAIKPSGVPYNEMTPDQIVAVSLDGALIDNRMKPSSDLDTHLVLYRAFPEIGAVIHTHSTYATIFAQALVPIPPLGTTHADYFRGAVPVTRHLSEEEIRDRYVAATGDAIVEVIGDRDPLEVPAALVASHGPFVWGRTPQDAALNALILEEVARMAWSSMMLRPALPAIPDALLDRHFLRKHGAHATYGQTGATR</sequence>
<dbReference type="GO" id="GO:0008742">
    <property type="term" value="F:L-ribulose-phosphate 4-epimerase activity"/>
    <property type="evidence" value="ECO:0007669"/>
    <property type="project" value="UniProtKB-EC"/>
</dbReference>
<dbReference type="GO" id="GO:0016832">
    <property type="term" value="F:aldehyde-lyase activity"/>
    <property type="evidence" value="ECO:0007669"/>
    <property type="project" value="TreeGrafter"/>
</dbReference>
<dbReference type="OrthoDB" id="5291399at2"/>
<reference evidence="10 11" key="1">
    <citation type="submission" date="2014-01" db="EMBL/GenBank/DDBJ databases">
        <title>Roseivivax isoporae LMG 25204 Genome Sequencing.</title>
        <authorList>
            <person name="Lai Q."/>
            <person name="Li G."/>
            <person name="Shao Z."/>
        </authorList>
    </citation>
    <scope>NUCLEOTIDE SEQUENCE [LARGE SCALE GENOMIC DNA]</scope>
    <source>
        <strain evidence="10 11">LMG 25204</strain>
    </source>
</reference>
<dbReference type="GO" id="GO:0019323">
    <property type="term" value="P:pentose catabolic process"/>
    <property type="evidence" value="ECO:0007669"/>
    <property type="project" value="TreeGrafter"/>
</dbReference>
<name>X7F4N4_9RHOB</name>
<evidence type="ECO:0000256" key="1">
    <source>
        <dbReference type="ARBA" id="ARBA00001726"/>
    </source>
</evidence>
<comment type="caution">
    <text evidence="10">The sequence shown here is derived from an EMBL/GenBank/DDBJ whole genome shotgun (WGS) entry which is preliminary data.</text>
</comment>
<dbReference type="GO" id="GO:0046872">
    <property type="term" value="F:metal ion binding"/>
    <property type="evidence" value="ECO:0007669"/>
    <property type="project" value="UniProtKB-KW"/>
</dbReference>
<comment type="similarity">
    <text evidence="3">Belongs to the aldolase class II family. AraD/FucA subfamily.</text>
</comment>
<comment type="catalytic activity">
    <reaction evidence="1">
        <text>L-ribulose 5-phosphate = D-xylulose 5-phosphate</text>
        <dbReference type="Rhea" id="RHEA:22368"/>
        <dbReference type="ChEBI" id="CHEBI:57737"/>
        <dbReference type="ChEBI" id="CHEBI:58226"/>
        <dbReference type="EC" id="5.1.3.4"/>
    </reaction>
</comment>
<dbReference type="STRING" id="1449351.RISW2_11590"/>
<dbReference type="RefSeq" id="WP_156943879.1">
    <property type="nucleotide sequence ID" value="NZ_JAME01000028.1"/>
</dbReference>
<comment type="cofactor">
    <cofactor evidence="2">
        <name>Zn(2+)</name>
        <dbReference type="ChEBI" id="CHEBI:29105"/>
    </cofactor>
</comment>
<dbReference type="Pfam" id="PF00596">
    <property type="entry name" value="Aldolase_II"/>
    <property type="match status" value="1"/>
</dbReference>
<evidence type="ECO:0000256" key="2">
    <source>
        <dbReference type="ARBA" id="ARBA00001947"/>
    </source>
</evidence>
<gene>
    <name evidence="10" type="primary">sgaE</name>
    <name evidence="10" type="ORF">RISW2_11590</name>
</gene>
<dbReference type="PANTHER" id="PTHR22789">
    <property type="entry name" value="FUCULOSE PHOSPHATE ALDOLASE"/>
    <property type="match status" value="1"/>
</dbReference>
<evidence type="ECO:0000256" key="8">
    <source>
        <dbReference type="ARBA" id="ARBA00023277"/>
    </source>
</evidence>
<dbReference type="PANTHER" id="PTHR22789:SF8">
    <property type="entry name" value="L-RIBULOSE-5-PHOSPHATE 4-EPIMERASE SGBE"/>
    <property type="match status" value="1"/>
</dbReference>
<dbReference type="NCBIfam" id="NF006047">
    <property type="entry name" value="PRK08193.1"/>
    <property type="match status" value="1"/>
</dbReference>
<dbReference type="Gene3D" id="3.40.225.10">
    <property type="entry name" value="Class II aldolase/adducin N-terminal domain"/>
    <property type="match status" value="1"/>
</dbReference>
<dbReference type="InterPro" id="IPR036409">
    <property type="entry name" value="Aldolase_II/adducin_N_sf"/>
</dbReference>
<proteinExistence type="inferred from homology"/>
<dbReference type="eggNOG" id="COG0235">
    <property type="taxonomic scope" value="Bacteria"/>
</dbReference>